<evidence type="ECO:0000313" key="4">
    <source>
        <dbReference type="RefSeq" id="XP_018481709.2"/>
    </source>
</evidence>
<dbReference type="RefSeq" id="XP_018481709.2">
    <property type="nucleotide sequence ID" value="XM_018626207.2"/>
</dbReference>
<dbReference type="Proteomes" id="UP000504610">
    <property type="component" value="Chromosome 4"/>
</dbReference>
<gene>
    <name evidence="4" type="primary">LOC108852712</name>
</gene>
<organism evidence="3 4">
    <name type="scientific">Raphanus sativus</name>
    <name type="common">Radish</name>
    <name type="synonym">Raphanus raphanistrum var. sativus</name>
    <dbReference type="NCBI Taxonomy" id="3726"/>
    <lineage>
        <taxon>Eukaryota</taxon>
        <taxon>Viridiplantae</taxon>
        <taxon>Streptophyta</taxon>
        <taxon>Embryophyta</taxon>
        <taxon>Tracheophyta</taxon>
        <taxon>Spermatophyta</taxon>
        <taxon>Magnoliopsida</taxon>
        <taxon>eudicotyledons</taxon>
        <taxon>Gunneridae</taxon>
        <taxon>Pentapetalae</taxon>
        <taxon>rosids</taxon>
        <taxon>malvids</taxon>
        <taxon>Brassicales</taxon>
        <taxon>Brassicaceae</taxon>
        <taxon>Brassiceae</taxon>
        <taxon>Raphanus</taxon>
    </lineage>
</organism>
<evidence type="ECO:0000256" key="1">
    <source>
        <dbReference type="ARBA" id="ARBA00022679"/>
    </source>
</evidence>
<evidence type="ECO:0000313" key="3">
    <source>
        <dbReference type="Proteomes" id="UP000504610"/>
    </source>
</evidence>
<dbReference type="GeneID" id="108852712"/>
<dbReference type="GO" id="GO:0016747">
    <property type="term" value="F:acyltransferase activity, transferring groups other than amino-acyl groups"/>
    <property type="evidence" value="ECO:0007669"/>
    <property type="project" value="UniProtKB-ARBA"/>
</dbReference>
<dbReference type="OrthoDB" id="1862401at2759"/>
<keyword evidence="3" id="KW-1185">Reference proteome</keyword>
<proteinExistence type="predicted"/>
<reference evidence="4" key="2">
    <citation type="submission" date="2025-08" db="UniProtKB">
        <authorList>
            <consortium name="RefSeq"/>
        </authorList>
    </citation>
    <scope>IDENTIFICATION</scope>
    <source>
        <tissue evidence="4">Leaf</tissue>
    </source>
</reference>
<reference evidence="3" key="1">
    <citation type="journal article" date="2019" name="Database">
        <title>The radish genome database (RadishGD): an integrated information resource for radish genomics.</title>
        <authorList>
            <person name="Yu H.J."/>
            <person name="Baek S."/>
            <person name="Lee Y.J."/>
            <person name="Cho A."/>
            <person name="Mun J.H."/>
        </authorList>
    </citation>
    <scope>NUCLEOTIDE SEQUENCE [LARGE SCALE GENOMIC DNA]</scope>
    <source>
        <strain evidence="3">cv. WK10039</strain>
    </source>
</reference>
<keyword evidence="1" id="KW-0808">Transferase</keyword>
<accession>A0A6J0NB49</accession>
<dbReference type="SUPFAM" id="SSF52777">
    <property type="entry name" value="CoA-dependent acyltransferases"/>
    <property type="match status" value="1"/>
</dbReference>
<dbReference type="Gene3D" id="3.30.559.10">
    <property type="entry name" value="Chloramphenicol acetyltransferase-like domain"/>
    <property type="match status" value="2"/>
</dbReference>
<protein>
    <submittedName>
        <fullName evidence="4">BAHD acyltransferase At3g29680-like</fullName>
    </submittedName>
</protein>
<name>A0A6J0NB49_RAPSA</name>
<dbReference type="Pfam" id="PF02458">
    <property type="entry name" value="Transferase"/>
    <property type="match status" value="1"/>
</dbReference>
<dbReference type="FunFam" id="3.30.559.10:FF:000035">
    <property type="entry name" value="Phenolic glucoside malonyltransferase 1"/>
    <property type="match status" value="1"/>
</dbReference>
<dbReference type="InterPro" id="IPR023213">
    <property type="entry name" value="CAT-like_dom_sf"/>
</dbReference>
<sequence>MLYVKGPSAEKREFSFSSSMELKVTKISQVNPATNTSHASLVLPLTFFDLRWIKFHPTERVLFYKLDKHNSSPESFHSIILPKLELSLSAVLSHYLPLAGRLRWDPQDPKPHILVLQNDSVTLIVAESDADFSITSGKGLRPETEIRSLVPESPVACDSPSVLALQVTLFPNQGLCIGVAAHHSVMDGKTVVNFIKSWAHICKHETMALPENLTPFLDRTVINVPASLDAKILEFLPYFSEEKHDLRSLKLPPMEKISPDLVRITLELTPENIEKLRERAKRESTRSHLDLHLSTFVVATAYLWTCLVKARGGEVDRPVRFMYAADFRNRLDKPVPETYFGNCVFPMGCFGYKAKVFLGGGGFVNSVEIISDSVKGIALQNIEALCELYIDGTKSVKPGTQTGSISGSNRFGIYTSDFGWGKPVNSEIVSIDRNEAFSMSERRDGPGGVEFGLCLKKCEMDRFVSLFQNGLQN</sequence>
<dbReference type="KEGG" id="rsz:108852712"/>
<dbReference type="InterPro" id="IPR051504">
    <property type="entry name" value="Plant_metabolite_acyltrans"/>
</dbReference>
<dbReference type="AlphaFoldDB" id="A0A6J0NB49"/>
<keyword evidence="2" id="KW-0012">Acyltransferase</keyword>
<evidence type="ECO:0000256" key="2">
    <source>
        <dbReference type="ARBA" id="ARBA00023315"/>
    </source>
</evidence>
<dbReference type="PANTHER" id="PTHR31625">
    <property type="match status" value="1"/>
</dbReference>